<sequence>MIRAIVFDLDGTLLNREESLLRFAEDQYDRLHTQFGGLSKQEFVTNLIEMDCRGYVWKDEVYRRMVSKFGFSISWEELLTDYKENFYRHCVPFSNMGEMFEGLKGFRLGMITNGLQDVQFSNIKALGLDRLLDVILISESEGVAKPDLEIFKRAAERLGVQTDECVFVGDHPDKDIRAAQNAGMQAVWKRDPNYEAPEVNYIVEDLVEVVSILNRINQYQSQD</sequence>
<reference evidence="6" key="1">
    <citation type="journal article" date="2019" name="Int. J. Syst. Evol. Microbiol.">
        <title>The Global Catalogue of Microorganisms (GCM) 10K type strain sequencing project: providing services to taxonomists for standard genome sequencing and annotation.</title>
        <authorList>
            <consortium name="The Broad Institute Genomics Platform"/>
            <consortium name="The Broad Institute Genome Sequencing Center for Infectious Disease"/>
            <person name="Wu L."/>
            <person name="Ma J."/>
        </authorList>
    </citation>
    <scope>NUCLEOTIDE SEQUENCE [LARGE SCALE GENOMIC DNA]</scope>
    <source>
        <strain evidence="6">CCUG 59778</strain>
    </source>
</reference>
<organism evidence="5 6">
    <name type="scientific">Chungangia koreensis</name>
    <dbReference type="NCBI Taxonomy" id="752657"/>
    <lineage>
        <taxon>Bacteria</taxon>
        <taxon>Bacillati</taxon>
        <taxon>Bacillota</taxon>
        <taxon>Bacilli</taxon>
        <taxon>Lactobacillales</taxon>
        <taxon>Chungangia</taxon>
    </lineage>
</organism>
<keyword evidence="6" id="KW-1185">Reference proteome</keyword>
<evidence type="ECO:0000313" key="6">
    <source>
        <dbReference type="Proteomes" id="UP001595817"/>
    </source>
</evidence>
<dbReference type="InterPro" id="IPR006439">
    <property type="entry name" value="HAD-SF_hydro_IA"/>
</dbReference>
<keyword evidence="3 5" id="KW-0378">Hydrolase</keyword>
<dbReference type="PROSITE" id="PS01228">
    <property type="entry name" value="COF_1"/>
    <property type="match status" value="1"/>
</dbReference>
<keyword evidence="4" id="KW-0460">Magnesium</keyword>
<gene>
    <name evidence="5" type="ORF">ACFOZY_08425</name>
</gene>
<accession>A0ABV8X582</accession>
<comment type="caution">
    <text evidence="5">The sequence shown here is derived from an EMBL/GenBank/DDBJ whole genome shotgun (WGS) entry which is preliminary data.</text>
</comment>
<dbReference type="SFLD" id="SFLDS00003">
    <property type="entry name" value="Haloacid_Dehalogenase"/>
    <property type="match status" value="1"/>
</dbReference>
<proteinExistence type="predicted"/>
<dbReference type="PANTHER" id="PTHR46470">
    <property type="entry name" value="N-ACYLNEURAMINATE-9-PHOSPHATASE"/>
    <property type="match status" value="1"/>
</dbReference>
<dbReference type="EMBL" id="JBHSEC010000014">
    <property type="protein sequence ID" value="MFC4410448.1"/>
    <property type="molecule type" value="Genomic_DNA"/>
</dbReference>
<evidence type="ECO:0000256" key="4">
    <source>
        <dbReference type="ARBA" id="ARBA00022842"/>
    </source>
</evidence>
<dbReference type="InterPro" id="IPR023214">
    <property type="entry name" value="HAD_sf"/>
</dbReference>
<dbReference type="InterPro" id="IPR041492">
    <property type="entry name" value="HAD_2"/>
</dbReference>
<evidence type="ECO:0000313" key="5">
    <source>
        <dbReference type="EMBL" id="MFC4410448.1"/>
    </source>
</evidence>
<protein>
    <submittedName>
        <fullName evidence="5">HAD family hydrolase</fullName>
        <ecNumber evidence="5">3.1.3.-</ecNumber>
    </submittedName>
</protein>
<dbReference type="InterPro" id="IPR051400">
    <property type="entry name" value="HAD-like_hydrolase"/>
</dbReference>
<keyword evidence="2" id="KW-0479">Metal-binding</keyword>
<evidence type="ECO:0000256" key="1">
    <source>
        <dbReference type="ARBA" id="ARBA00001946"/>
    </source>
</evidence>
<dbReference type="SFLD" id="SFLDG01129">
    <property type="entry name" value="C1.5:_HAD__Beta-PGM__Phosphata"/>
    <property type="match status" value="1"/>
</dbReference>
<dbReference type="Gene3D" id="1.10.150.520">
    <property type="match status" value="1"/>
</dbReference>
<dbReference type="Gene3D" id="3.40.50.1000">
    <property type="entry name" value="HAD superfamily/HAD-like"/>
    <property type="match status" value="1"/>
</dbReference>
<name>A0ABV8X582_9LACT</name>
<dbReference type="PANTHER" id="PTHR46470:SF2">
    <property type="entry name" value="GLYCERALDEHYDE 3-PHOSPHATE PHOSPHATASE"/>
    <property type="match status" value="1"/>
</dbReference>
<comment type="cofactor">
    <cofactor evidence="1">
        <name>Mg(2+)</name>
        <dbReference type="ChEBI" id="CHEBI:18420"/>
    </cofactor>
</comment>
<dbReference type="EC" id="3.1.3.-" evidence="5"/>
<dbReference type="SUPFAM" id="SSF56784">
    <property type="entry name" value="HAD-like"/>
    <property type="match status" value="1"/>
</dbReference>
<evidence type="ECO:0000256" key="2">
    <source>
        <dbReference type="ARBA" id="ARBA00022723"/>
    </source>
</evidence>
<dbReference type="GO" id="GO:0016787">
    <property type="term" value="F:hydrolase activity"/>
    <property type="evidence" value="ECO:0007669"/>
    <property type="project" value="UniProtKB-KW"/>
</dbReference>
<dbReference type="Pfam" id="PF13419">
    <property type="entry name" value="HAD_2"/>
    <property type="match status" value="1"/>
</dbReference>
<dbReference type="NCBIfam" id="TIGR01509">
    <property type="entry name" value="HAD-SF-IA-v3"/>
    <property type="match status" value="1"/>
</dbReference>
<dbReference type="NCBIfam" id="TIGR01549">
    <property type="entry name" value="HAD-SF-IA-v1"/>
    <property type="match status" value="1"/>
</dbReference>
<dbReference type="InterPro" id="IPR036412">
    <property type="entry name" value="HAD-like_sf"/>
</dbReference>
<dbReference type="Proteomes" id="UP001595817">
    <property type="component" value="Unassembled WGS sequence"/>
</dbReference>
<evidence type="ECO:0000256" key="3">
    <source>
        <dbReference type="ARBA" id="ARBA00022801"/>
    </source>
</evidence>
<dbReference type="RefSeq" id="WP_378154297.1">
    <property type="nucleotide sequence ID" value="NZ_JBHSEC010000014.1"/>
</dbReference>
<dbReference type="PRINTS" id="PR00413">
    <property type="entry name" value="HADHALOGNASE"/>
</dbReference>